<dbReference type="EMBL" id="MU001503">
    <property type="protein sequence ID" value="KAF2443191.1"/>
    <property type="molecule type" value="Genomic_DNA"/>
</dbReference>
<keyword evidence="1" id="KW-0472">Membrane</keyword>
<keyword evidence="1" id="KW-1133">Transmembrane helix</keyword>
<evidence type="ECO:0000256" key="1">
    <source>
        <dbReference type="SAM" id="Phobius"/>
    </source>
</evidence>
<dbReference type="Proteomes" id="UP000799764">
    <property type="component" value="Unassembled WGS sequence"/>
</dbReference>
<name>A0A9P4PFI5_9PLEO</name>
<feature type="transmembrane region" description="Helical" evidence="1">
    <location>
        <begin position="12"/>
        <end position="36"/>
    </location>
</feature>
<evidence type="ECO:0000313" key="3">
    <source>
        <dbReference type="Proteomes" id="UP000799764"/>
    </source>
</evidence>
<keyword evidence="3" id="KW-1185">Reference proteome</keyword>
<gene>
    <name evidence="2" type="ORF">P171DRAFT_433497</name>
</gene>
<comment type="caution">
    <text evidence="2">The sequence shown here is derived from an EMBL/GenBank/DDBJ whole genome shotgun (WGS) entry which is preliminary data.</text>
</comment>
<sequence>MSHCIPSSFLKVAVLASFVSVILYLRSSVLSLFYYLGATAPAEITTYPVLCSANNLLCESTARKPTSSTINLFGVSPQIRG</sequence>
<organism evidence="2 3">
    <name type="scientific">Karstenula rhodostoma CBS 690.94</name>
    <dbReference type="NCBI Taxonomy" id="1392251"/>
    <lineage>
        <taxon>Eukaryota</taxon>
        <taxon>Fungi</taxon>
        <taxon>Dikarya</taxon>
        <taxon>Ascomycota</taxon>
        <taxon>Pezizomycotina</taxon>
        <taxon>Dothideomycetes</taxon>
        <taxon>Pleosporomycetidae</taxon>
        <taxon>Pleosporales</taxon>
        <taxon>Massarineae</taxon>
        <taxon>Didymosphaeriaceae</taxon>
        <taxon>Karstenula</taxon>
    </lineage>
</organism>
<accession>A0A9P4PFI5</accession>
<proteinExistence type="predicted"/>
<reference evidence="2" key="1">
    <citation type="journal article" date="2020" name="Stud. Mycol.">
        <title>101 Dothideomycetes genomes: a test case for predicting lifestyles and emergence of pathogens.</title>
        <authorList>
            <person name="Haridas S."/>
            <person name="Albert R."/>
            <person name="Binder M."/>
            <person name="Bloem J."/>
            <person name="Labutti K."/>
            <person name="Salamov A."/>
            <person name="Andreopoulos B."/>
            <person name="Baker S."/>
            <person name="Barry K."/>
            <person name="Bills G."/>
            <person name="Bluhm B."/>
            <person name="Cannon C."/>
            <person name="Castanera R."/>
            <person name="Culley D."/>
            <person name="Daum C."/>
            <person name="Ezra D."/>
            <person name="Gonzalez J."/>
            <person name="Henrissat B."/>
            <person name="Kuo A."/>
            <person name="Liang C."/>
            <person name="Lipzen A."/>
            <person name="Lutzoni F."/>
            <person name="Magnuson J."/>
            <person name="Mondo S."/>
            <person name="Nolan M."/>
            <person name="Ohm R."/>
            <person name="Pangilinan J."/>
            <person name="Park H.-J."/>
            <person name="Ramirez L."/>
            <person name="Alfaro M."/>
            <person name="Sun H."/>
            <person name="Tritt A."/>
            <person name="Yoshinaga Y."/>
            <person name="Zwiers L.-H."/>
            <person name="Turgeon B."/>
            <person name="Goodwin S."/>
            <person name="Spatafora J."/>
            <person name="Crous P."/>
            <person name="Grigoriev I."/>
        </authorList>
    </citation>
    <scope>NUCLEOTIDE SEQUENCE</scope>
    <source>
        <strain evidence="2">CBS 690.94</strain>
    </source>
</reference>
<dbReference type="AlphaFoldDB" id="A0A9P4PFI5"/>
<protein>
    <submittedName>
        <fullName evidence="2">Uncharacterized protein</fullName>
    </submittedName>
</protein>
<evidence type="ECO:0000313" key="2">
    <source>
        <dbReference type="EMBL" id="KAF2443191.1"/>
    </source>
</evidence>
<keyword evidence="1" id="KW-0812">Transmembrane</keyword>